<evidence type="ECO:0000259" key="5">
    <source>
        <dbReference type="Pfam" id="PF07989"/>
    </source>
</evidence>
<reference evidence="6 7" key="1">
    <citation type="journal article" date="2024" name="bioRxiv">
        <title>Comparative genomics of Cryptococcus and Kwoniella reveals pathogenesis evolution and contrasting karyotype dynamics via intercentromeric recombination or chromosome fusion.</title>
        <authorList>
            <person name="Coelho M.A."/>
            <person name="David-Palma M."/>
            <person name="Shea T."/>
            <person name="Bowers K."/>
            <person name="McGinley-Smith S."/>
            <person name="Mohammad A.W."/>
            <person name="Gnirke A."/>
            <person name="Yurkov A.M."/>
            <person name="Nowrousian M."/>
            <person name="Sun S."/>
            <person name="Cuomo C.A."/>
            <person name="Heitman J."/>
        </authorList>
    </citation>
    <scope>NUCLEOTIDE SEQUENCE [LARGE SCALE GENOMIC DNA]</scope>
    <source>
        <strain evidence="6 7">CBS 13917</strain>
    </source>
</reference>
<evidence type="ECO:0000313" key="7">
    <source>
        <dbReference type="Proteomes" id="UP001388673"/>
    </source>
</evidence>
<feature type="compositionally biased region" description="Low complexity" evidence="4">
    <location>
        <begin position="132"/>
        <end position="142"/>
    </location>
</feature>
<feature type="coiled-coil region" evidence="3">
    <location>
        <begin position="688"/>
        <end position="779"/>
    </location>
</feature>
<evidence type="ECO:0000313" key="6">
    <source>
        <dbReference type="EMBL" id="KAK8858516.1"/>
    </source>
</evidence>
<organism evidence="6 7">
    <name type="scientific">Kwoniella newhampshirensis</name>
    <dbReference type="NCBI Taxonomy" id="1651941"/>
    <lineage>
        <taxon>Eukaryota</taxon>
        <taxon>Fungi</taxon>
        <taxon>Dikarya</taxon>
        <taxon>Basidiomycota</taxon>
        <taxon>Agaricomycotina</taxon>
        <taxon>Tremellomycetes</taxon>
        <taxon>Tremellales</taxon>
        <taxon>Cryptococcaceae</taxon>
        <taxon>Kwoniella</taxon>
    </lineage>
</organism>
<comment type="subcellular location">
    <subcellularLocation>
        <location evidence="1">Cytoplasm</location>
    </subcellularLocation>
</comment>
<dbReference type="RefSeq" id="XP_066803357.1">
    <property type="nucleotide sequence ID" value="XM_066945856.1"/>
</dbReference>
<dbReference type="GO" id="GO:0005815">
    <property type="term" value="C:microtubule organizing center"/>
    <property type="evidence" value="ECO:0007669"/>
    <property type="project" value="InterPro"/>
</dbReference>
<feature type="region of interest" description="Disordered" evidence="4">
    <location>
        <begin position="659"/>
        <end position="688"/>
    </location>
</feature>
<feature type="region of interest" description="Disordered" evidence="4">
    <location>
        <begin position="975"/>
        <end position="1001"/>
    </location>
</feature>
<dbReference type="AlphaFoldDB" id="A0AAW0Z025"/>
<feature type="domain" description="Centrosomin N-terminal motif 1" evidence="5">
    <location>
        <begin position="210"/>
        <end position="282"/>
    </location>
</feature>
<feature type="region of interest" description="Disordered" evidence="4">
    <location>
        <begin position="1"/>
        <end position="208"/>
    </location>
</feature>
<feature type="compositionally biased region" description="Basic residues" evidence="4">
    <location>
        <begin position="121"/>
        <end position="130"/>
    </location>
</feature>
<comment type="caution">
    <text evidence="6">The sequence shown here is derived from an EMBL/GenBank/DDBJ whole genome shotgun (WGS) entry which is preliminary data.</text>
</comment>
<dbReference type="Pfam" id="PF07989">
    <property type="entry name" value="Cnn_1N"/>
    <property type="match status" value="1"/>
</dbReference>
<dbReference type="GeneID" id="92180001"/>
<evidence type="ECO:0000256" key="2">
    <source>
        <dbReference type="ARBA" id="ARBA00022490"/>
    </source>
</evidence>
<dbReference type="KEGG" id="kne:92180001"/>
<evidence type="ECO:0000256" key="1">
    <source>
        <dbReference type="ARBA" id="ARBA00004496"/>
    </source>
</evidence>
<evidence type="ECO:0000256" key="3">
    <source>
        <dbReference type="SAM" id="Coils"/>
    </source>
</evidence>
<accession>A0AAW0Z025</accession>
<keyword evidence="2" id="KW-0963">Cytoplasm</keyword>
<sequence length="1104" mass="124684">MPPTSSLAALMASPATSGGDATVLAHGQTLPDISLGSLGSSFRSEDEERKEMERQSGSSRPLGLGRPSRLAAHSPETSNSASITTPSPPRLPSSALLGLSPPTTVRKSSSHSVLPESNAPRRPRVLRRRNTSASASSMSSSSDVDGPLRARYGGGGDTDDEAALNSLSLAMSPRKGAGRGGRTPYHGGPSRRGGRHSVAAGDIAGNGPMTLRDQEKQLEETKKEVFNLQLENHFLKERLANMAPEHIEAALKENVKLKLEILNLSKELKKLKKLVLQQDRDLAAAARETGGAGAAGLGGNEARELERMWKEEKDRRKAAEENVKRLEGQLANQAKGGATEEELKNQLEDTEASEAVWRQRAEQLEDELEDQKAANEDQREVLDKLRDTADRAQDEAENLRAKLEDAKGLKDSVGVSKGREQRLAQKVQELEQENASLQANLSLAKRGALSETDAELLEEKLNELQDQLAAAQLDIDSRDREIEELNNELDSKLRDHDKELQQVEDEWRDEVLEARAQVEELKDALDTREQEAKETREALLDREEELTAALEKVSALQAVQAETHDRLEATLNNIETDNAEKDAELLEANREVEALGQRVFELEEAVEEMRAREADLNADLRSADEAFENAKTHYESLVVALKEARRKVQDERDDALERLGREADGRVSDKETARRDLETEKMRSHRALQEKDQLLSRLQSDLDSARDRVALKEKDLASVEHALRDLEDERRKIGDNHTSDRFGLELEIERMKRDLGRCEDELEAARKDLEARDERLRARDIEVARMLDKQRDLENRLASERQGRLNMSDKLDQTNKTAKQHEREVNLLRERIEELEPLLTETQQERFQLERQSEQQRQERSELLLRVFKDVNKFLGAEDPTTPANFAVFRDTLLQRLRSMIHVRLDFEKKIKDTESNMDQRMTSLKKQLEQKWRALDNFEASVKKLELARMQWRSKYSVKEGELEAARARNTELSQQISSAKAGSTTGSSSQIRSLQERAESAERRAQLAINQLAMLEERVAEMQSKSGQAENKWEVRVKEYENRLRIAGEKIKTEKQGGKERALQLEAQVRDLERQVEEARTRNERAEGVVATAAHLIPRNNR</sequence>
<name>A0AAW0Z025_9TREE</name>
<protein>
    <recommendedName>
        <fullName evidence="5">Centrosomin N-terminal motif 1 domain-containing protein</fullName>
    </recommendedName>
</protein>
<feature type="compositionally biased region" description="Low complexity" evidence="4">
    <location>
        <begin position="979"/>
        <end position="991"/>
    </location>
</feature>
<feature type="compositionally biased region" description="Low complexity" evidence="4">
    <location>
        <begin position="92"/>
        <end position="104"/>
    </location>
</feature>
<dbReference type="InterPro" id="IPR012943">
    <property type="entry name" value="Cnn_1N"/>
</dbReference>
<proteinExistence type="predicted"/>
<gene>
    <name evidence="6" type="ORF">IAR55_002743</name>
</gene>
<feature type="coiled-coil region" evidence="3">
    <location>
        <begin position="804"/>
        <end position="859"/>
    </location>
</feature>
<dbReference type="SUPFAM" id="SSF57997">
    <property type="entry name" value="Tropomyosin"/>
    <property type="match status" value="1"/>
</dbReference>
<keyword evidence="7" id="KW-1185">Reference proteome</keyword>
<dbReference type="Proteomes" id="UP001388673">
    <property type="component" value="Unassembled WGS sequence"/>
</dbReference>
<keyword evidence="3" id="KW-0175">Coiled coil</keyword>
<feature type="compositionally biased region" description="Basic and acidic residues" evidence="4">
    <location>
        <begin position="43"/>
        <end position="54"/>
    </location>
</feature>
<dbReference type="GO" id="GO:0005737">
    <property type="term" value="C:cytoplasm"/>
    <property type="evidence" value="ECO:0007669"/>
    <property type="project" value="UniProtKB-SubCell"/>
</dbReference>
<dbReference type="EMBL" id="JBCAWK010000005">
    <property type="protein sequence ID" value="KAK8858516.1"/>
    <property type="molecule type" value="Genomic_DNA"/>
</dbReference>
<feature type="region of interest" description="Disordered" evidence="4">
    <location>
        <begin position="332"/>
        <end position="353"/>
    </location>
</feature>
<evidence type="ECO:0000256" key="4">
    <source>
        <dbReference type="SAM" id="MobiDB-lite"/>
    </source>
</evidence>